<dbReference type="AlphaFoldDB" id="A0A8B7NZB6"/>
<dbReference type="CDD" id="cd03670">
    <property type="entry name" value="NUDIX_ADPRase_Nudt9"/>
    <property type="match status" value="1"/>
</dbReference>
<dbReference type="RefSeq" id="XP_018018206.1">
    <property type="nucleotide sequence ID" value="XM_018162717.2"/>
</dbReference>
<feature type="domain" description="Nudix hydrolase" evidence="2">
    <location>
        <begin position="161"/>
        <end position="289"/>
    </location>
</feature>
<dbReference type="KEGG" id="hazt:108674747"/>
<dbReference type="GO" id="GO:0047631">
    <property type="term" value="F:ADP-ribose diphosphatase activity"/>
    <property type="evidence" value="ECO:0007669"/>
    <property type="project" value="InterPro"/>
</dbReference>
<keyword evidence="1" id="KW-0812">Transmembrane</keyword>
<dbReference type="InterPro" id="IPR000086">
    <property type="entry name" value="NUDIX_hydrolase_dom"/>
</dbReference>
<dbReference type="InterPro" id="IPR015797">
    <property type="entry name" value="NUDIX_hydrolase-like_dom_sf"/>
</dbReference>
<accession>A0A8B7NZB6</accession>
<dbReference type="GeneID" id="108674747"/>
<dbReference type="PROSITE" id="PS51462">
    <property type="entry name" value="NUDIX"/>
    <property type="match status" value="1"/>
</dbReference>
<feature type="transmembrane region" description="Helical" evidence="1">
    <location>
        <begin position="20"/>
        <end position="42"/>
    </location>
</feature>
<keyword evidence="1" id="KW-1133">Transmembrane helix</keyword>
<proteinExistence type="predicted"/>
<evidence type="ECO:0000256" key="1">
    <source>
        <dbReference type="SAM" id="Phobius"/>
    </source>
</evidence>
<keyword evidence="3" id="KW-1185">Reference proteome</keyword>
<organism evidence="3 4">
    <name type="scientific">Hyalella azteca</name>
    <name type="common">Amphipod</name>
    <dbReference type="NCBI Taxonomy" id="294128"/>
    <lineage>
        <taxon>Eukaryota</taxon>
        <taxon>Metazoa</taxon>
        <taxon>Ecdysozoa</taxon>
        <taxon>Arthropoda</taxon>
        <taxon>Crustacea</taxon>
        <taxon>Multicrustacea</taxon>
        <taxon>Malacostraca</taxon>
        <taxon>Eumalacostraca</taxon>
        <taxon>Peracarida</taxon>
        <taxon>Amphipoda</taxon>
        <taxon>Senticaudata</taxon>
        <taxon>Talitrida</taxon>
        <taxon>Talitroidea</taxon>
        <taxon>Hyalellidae</taxon>
        <taxon>Hyalella</taxon>
    </lineage>
</organism>
<dbReference type="InterPro" id="IPR039989">
    <property type="entry name" value="NUDT9"/>
</dbReference>
<protein>
    <submittedName>
        <fullName evidence="4">ADP-ribose pyrophosphatase, mitochondrial-like</fullName>
    </submittedName>
</protein>
<dbReference type="PANTHER" id="PTHR13030:SF8">
    <property type="entry name" value="ADP-RIBOSE PYROPHOSPHATASE, MITOCHONDRIAL"/>
    <property type="match status" value="1"/>
</dbReference>
<name>A0A8B7NZB6_HYAAZ</name>
<dbReference type="Pfam" id="PF25969">
    <property type="entry name" value="NUDT9_N"/>
    <property type="match status" value="1"/>
</dbReference>
<reference evidence="4" key="1">
    <citation type="submission" date="2025-08" db="UniProtKB">
        <authorList>
            <consortium name="RefSeq"/>
        </authorList>
    </citation>
    <scope>IDENTIFICATION</scope>
    <source>
        <tissue evidence="4">Whole organism</tissue>
    </source>
</reference>
<evidence type="ECO:0000313" key="3">
    <source>
        <dbReference type="Proteomes" id="UP000694843"/>
    </source>
</evidence>
<dbReference type="OMA" id="TRWERDE"/>
<dbReference type="OrthoDB" id="9972248at2759"/>
<keyword evidence="1" id="KW-0472">Membrane</keyword>
<dbReference type="Pfam" id="PF00293">
    <property type="entry name" value="NUDIX"/>
    <property type="match status" value="1"/>
</dbReference>
<evidence type="ECO:0000259" key="2">
    <source>
        <dbReference type="PROSITE" id="PS51462"/>
    </source>
</evidence>
<dbReference type="Proteomes" id="UP000694843">
    <property type="component" value="Unplaced"/>
</dbReference>
<dbReference type="SUPFAM" id="SSF55811">
    <property type="entry name" value="Nudix"/>
    <property type="match status" value="1"/>
</dbReference>
<gene>
    <name evidence="4" type="primary">LOC108674747</name>
</gene>
<sequence length="289" mass="32030">MHIPPSDSSSQCSKQVLSPVWWMVMVFTCFASKTLSIGKYGILMASLHQKCAVGLYPKTEVQRSVKHVDWAIPDEGYSPIDYTAPSILKQPPYADKLPDAADFSPAWNALDGQVDRRSHEAPYAIVDGLPRNPHGRTGVRGRGLLGRWGPNHAADPIVTRWKRSPTGDKIMNESSGLPVLEFVCILRGDGGGWAIPGGMVDPGEVVSATLRREFLEEALNANDLSPEERQLRTQQISELFNKGVEVFSGYVDDPRNTDNAWMETVAQNFHCHAYDDDPGRTLVLRSRCQ</sequence>
<dbReference type="PANTHER" id="PTHR13030">
    <property type="entry name" value="NUDIX HYDROLASE"/>
    <property type="match status" value="1"/>
</dbReference>
<dbReference type="Gene3D" id="3.90.79.10">
    <property type="entry name" value="Nucleoside Triphosphate Pyrophosphohydrolase"/>
    <property type="match status" value="1"/>
</dbReference>
<evidence type="ECO:0000313" key="4">
    <source>
        <dbReference type="RefSeq" id="XP_018018206.1"/>
    </source>
</evidence>